<proteinExistence type="predicted"/>
<reference evidence="1 2" key="1">
    <citation type="submission" date="2017-12" db="EMBL/GenBank/DDBJ databases">
        <title>Phylogenetic diversity of female urinary microbiome.</title>
        <authorList>
            <person name="Thomas-White K."/>
            <person name="Wolfe A.J."/>
        </authorList>
    </citation>
    <scope>NUCLEOTIDE SEQUENCE [LARGE SCALE GENOMIC DNA]</scope>
    <source>
        <strain evidence="1 2">UMB0321</strain>
    </source>
</reference>
<dbReference type="AlphaFoldDB" id="A0A2I1XA96"/>
<dbReference type="RefSeq" id="WP_101810715.1">
    <property type="nucleotide sequence ID" value="NZ_PKJO01000014.1"/>
</dbReference>
<comment type="caution">
    <text evidence="1">The sequence shown here is derived from an EMBL/GenBank/DDBJ whole genome shotgun (WGS) entry which is preliminary data.</text>
</comment>
<accession>A0A2I1XA96</accession>
<evidence type="ECO:0000313" key="1">
    <source>
        <dbReference type="EMBL" id="PLA39562.1"/>
    </source>
</evidence>
<evidence type="ECO:0000313" key="2">
    <source>
        <dbReference type="Proteomes" id="UP000234767"/>
    </source>
</evidence>
<protein>
    <submittedName>
        <fullName evidence="1">Uncharacterized protein</fullName>
    </submittedName>
</protein>
<gene>
    <name evidence="1" type="ORF">CYK00_09890</name>
</gene>
<dbReference type="Proteomes" id="UP000234767">
    <property type="component" value="Unassembled WGS sequence"/>
</dbReference>
<sequence>MSFAYLIAASRPCPMLAKMRGEAFALVAQNTDLWVYFRFCEGGVYTERSETESCMTEKGAEWLRWIYGLCGESFVFSDVLLRHREGEEDFAKLVLKHIKENKVSVAQISAGLRLDLRCFYRMEM</sequence>
<organism evidence="1 2">
    <name type="scientific">Neisseria sicca</name>
    <dbReference type="NCBI Taxonomy" id="490"/>
    <lineage>
        <taxon>Bacteria</taxon>
        <taxon>Pseudomonadati</taxon>
        <taxon>Pseudomonadota</taxon>
        <taxon>Betaproteobacteria</taxon>
        <taxon>Neisseriales</taxon>
        <taxon>Neisseriaceae</taxon>
        <taxon>Neisseria</taxon>
    </lineage>
</organism>
<dbReference type="EMBL" id="PKJO01000014">
    <property type="protein sequence ID" value="PLA39562.1"/>
    <property type="molecule type" value="Genomic_DNA"/>
</dbReference>
<name>A0A2I1XA96_NEISI</name>